<gene>
    <name evidence="3" type="ORF">HMN09_00929000</name>
</gene>
<dbReference type="Pfam" id="PF20152">
    <property type="entry name" value="DUF6534"/>
    <property type="match status" value="1"/>
</dbReference>
<proteinExistence type="predicted"/>
<comment type="caution">
    <text evidence="3">The sequence shown here is derived from an EMBL/GenBank/DDBJ whole genome shotgun (WGS) entry which is preliminary data.</text>
</comment>
<dbReference type="PANTHER" id="PTHR40465:SF1">
    <property type="entry name" value="DUF6534 DOMAIN-CONTAINING PROTEIN"/>
    <property type="match status" value="1"/>
</dbReference>
<sequence>MHRAVQSFFAFRIWVLGLTTGSVAFKIIPVWLWTSEFVYLMASAAATGLAFEAPSLPGFLVTDGWLVFTAWILNLVNDTTITASLVVLLVLNRSRGVQKTTALVDKLITWTIETGLVTSLFSVLNLIFYVRQRSSFIWLGIQFVKARLFANSLLASLNSRTTLRDLDHTVADDTGTSFDLDSGGGSGAMTGFNWKSASTTASTSRPSGTLMRVSLAASPELLEGWEGQDYVLGSEQAPTRQPESRRMPV</sequence>
<feature type="transmembrane region" description="Helical" evidence="1">
    <location>
        <begin position="12"/>
        <end position="33"/>
    </location>
</feature>
<feature type="transmembrane region" description="Helical" evidence="1">
    <location>
        <begin position="107"/>
        <end position="130"/>
    </location>
</feature>
<feature type="transmembrane region" description="Helical" evidence="1">
    <location>
        <begin position="65"/>
        <end position="91"/>
    </location>
</feature>
<dbReference type="OrthoDB" id="3231781at2759"/>
<dbReference type="AlphaFoldDB" id="A0A8H6W3K7"/>
<dbReference type="EMBL" id="JACAZE010000013">
    <property type="protein sequence ID" value="KAF7300453.1"/>
    <property type="molecule type" value="Genomic_DNA"/>
</dbReference>
<keyword evidence="1" id="KW-1133">Transmembrane helix</keyword>
<dbReference type="InterPro" id="IPR045339">
    <property type="entry name" value="DUF6534"/>
</dbReference>
<keyword evidence="1" id="KW-0812">Transmembrane</keyword>
<dbReference type="PANTHER" id="PTHR40465">
    <property type="entry name" value="CHROMOSOME 1, WHOLE GENOME SHOTGUN SEQUENCE"/>
    <property type="match status" value="1"/>
</dbReference>
<protein>
    <submittedName>
        <fullName evidence="3">Delta-9 fatty acid desaturase protein</fullName>
    </submittedName>
</protein>
<dbReference type="Proteomes" id="UP000613580">
    <property type="component" value="Unassembled WGS sequence"/>
</dbReference>
<evidence type="ECO:0000313" key="3">
    <source>
        <dbReference type="EMBL" id="KAF7300453.1"/>
    </source>
</evidence>
<keyword evidence="4" id="KW-1185">Reference proteome</keyword>
<keyword evidence="1" id="KW-0472">Membrane</keyword>
<evidence type="ECO:0000313" key="4">
    <source>
        <dbReference type="Proteomes" id="UP000613580"/>
    </source>
</evidence>
<evidence type="ECO:0000256" key="1">
    <source>
        <dbReference type="SAM" id="Phobius"/>
    </source>
</evidence>
<feature type="domain" description="DUF6534" evidence="2">
    <location>
        <begin position="75"/>
        <end position="161"/>
    </location>
</feature>
<organism evidence="3 4">
    <name type="scientific">Mycena chlorophos</name>
    <name type="common">Agaric fungus</name>
    <name type="synonym">Agaricus chlorophos</name>
    <dbReference type="NCBI Taxonomy" id="658473"/>
    <lineage>
        <taxon>Eukaryota</taxon>
        <taxon>Fungi</taxon>
        <taxon>Dikarya</taxon>
        <taxon>Basidiomycota</taxon>
        <taxon>Agaricomycotina</taxon>
        <taxon>Agaricomycetes</taxon>
        <taxon>Agaricomycetidae</taxon>
        <taxon>Agaricales</taxon>
        <taxon>Marasmiineae</taxon>
        <taxon>Mycenaceae</taxon>
        <taxon>Mycena</taxon>
    </lineage>
</organism>
<evidence type="ECO:0000259" key="2">
    <source>
        <dbReference type="Pfam" id="PF20152"/>
    </source>
</evidence>
<reference evidence="3" key="1">
    <citation type="submission" date="2020-05" db="EMBL/GenBank/DDBJ databases">
        <title>Mycena genomes resolve the evolution of fungal bioluminescence.</title>
        <authorList>
            <person name="Tsai I.J."/>
        </authorList>
    </citation>
    <scope>NUCLEOTIDE SEQUENCE</scope>
    <source>
        <strain evidence="3">110903Hualien_Pintung</strain>
    </source>
</reference>
<accession>A0A8H6W3K7</accession>
<name>A0A8H6W3K7_MYCCL</name>